<dbReference type="InterPro" id="IPR029052">
    <property type="entry name" value="Metallo-depent_PP-like"/>
</dbReference>
<name>A0A0F5K197_9BURK</name>
<dbReference type="RefSeq" id="WP_024903230.1">
    <property type="nucleotide sequence ID" value="NZ_CADFGU010000007.1"/>
</dbReference>
<gene>
    <name evidence="3" type="ORF">WM40_12615</name>
</gene>
<dbReference type="GO" id="GO:0016787">
    <property type="term" value="F:hydrolase activity"/>
    <property type="evidence" value="ECO:0007669"/>
    <property type="project" value="InterPro"/>
</dbReference>
<accession>A0A0F5K197</accession>
<dbReference type="Gene3D" id="3.60.21.10">
    <property type="match status" value="1"/>
</dbReference>
<dbReference type="AlphaFoldDB" id="A0A0F5K197"/>
<dbReference type="InterPro" id="IPR004843">
    <property type="entry name" value="Calcineurin-like_PHP"/>
</dbReference>
<dbReference type="PATRIC" id="fig|28092.6.peg.2967"/>
<keyword evidence="4" id="KW-1185">Reference proteome</keyword>
<dbReference type="EMBL" id="LAQU01000011">
    <property type="protein sequence ID" value="KKB63327.1"/>
    <property type="molecule type" value="Genomic_DNA"/>
</dbReference>
<dbReference type="STRING" id="28092.WM40_12615"/>
<dbReference type="OrthoDB" id="9816081at2"/>
<sequence length="372" mass="40430">MLSWVHFGDLHASSDDGFKSLSVLQEMVGLVNRHFSERIDFAYLPGDNANNGTPEQFERIRDALRELNVPLHVIPGDHDFEPGHLGAFQAFANAPLPTSRIVKGHRCLFLDVVSAGGGGPDFRLSAPDRQWLNEELERATHDRGSPVVFMHAYPGDLVDGGSLACAFAYANVAIVDTGHTHYNELLNDGYVIYAATRSTGQIEEDDGYPGFAVVAVDGPAVSWKFHRLDAGFPFVMITQPSDRRMYRKHFGLYATEAKAQVRVLVSNDDVVSVSADLDGVHFALARVADEPGVWQAPLPAVTSMHRRALSVTARTADGRIGQDAIELPGADEADRNPSPPDSLGTDVHAVDAWPEHGIIGSQLGPNKNGHGW</sequence>
<comment type="caution">
    <text evidence="3">The sequence shown here is derived from an EMBL/GenBank/DDBJ whole genome shotgun (WGS) entry which is preliminary data.</text>
</comment>
<organism evidence="3 4">
    <name type="scientific">Robbsia andropogonis</name>
    <dbReference type="NCBI Taxonomy" id="28092"/>
    <lineage>
        <taxon>Bacteria</taxon>
        <taxon>Pseudomonadati</taxon>
        <taxon>Pseudomonadota</taxon>
        <taxon>Betaproteobacteria</taxon>
        <taxon>Burkholderiales</taxon>
        <taxon>Burkholderiaceae</taxon>
        <taxon>Robbsia</taxon>
    </lineage>
</organism>
<feature type="region of interest" description="Disordered" evidence="1">
    <location>
        <begin position="320"/>
        <end position="347"/>
    </location>
</feature>
<evidence type="ECO:0000259" key="2">
    <source>
        <dbReference type="Pfam" id="PF00149"/>
    </source>
</evidence>
<feature type="domain" description="Calcineurin-like phosphoesterase" evidence="2">
    <location>
        <begin position="5"/>
        <end position="182"/>
    </location>
</feature>
<protein>
    <submittedName>
        <fullName evidence="3">Metallophosphoesterase</fullName>
    </submittedName>
</protein>
<dbReference type="Proteomes" id="UP000033618">
    <property type="component" value="Unassembled WGS sequence"/>
</dbReference>
<evidence type="ECO:0000256" key="1">
    <source>
        <dbReference type="SAM" id="MobiDB-lite"/>
    </source>
</evidence>
<dbReference type="PANTHER" id="PTHR43143:SF1">
    <property type="entry name" value="SERINE_THREONINE-PROTEIN PHOSPHATASE CPPED1"/>
    <property type="match status" value="1"/>
</dbReference>
<evidence type="ECO:0000313" key="3">
    <source>
        <dbReference type="EMBL" id="KKB63327.1"/>
    </source>
</evidence>
<reference evidence="3 4" key="1">
    <citation type="submission" date="2015-03" db="EMBL/GenBank/DDBJ databases">
        <title>Draft Genome Sequence of Burkholderia andropogonis type strain ICMP2807, isolated from Sorghum bicolor.</title>
        <authorList>
            <person name="Lopes-Santos L."/>
            <person name="Castro D.B."/>
            <person name="Ottoboni L.M."/>
            <person name="Park D."/>
            <person name="Weirc B.S."/>
            <person name="Destefano S.A."/>
        </authorList>
    </citation>
    <scope>NUCLEOTIDE SEQUENCE [LARGE SCALE GENOMIC DNA]</scope>
    <source>
        <strain evidence="3 4">ICMP2807</strain>
    </source>
</reference>
<dbReference type="PANTHER" id="PTHR43143">
    <property type="entry name" value="METALLOPHOSPHOESTERASE, CALCINEURIN SUPERFAMILY"/>
    <property type="match status" value="1"/>
</dbReference>
<evidence type="ECO:0000313" key="4">
    <source>
        <dbReference type="Proteomes" id="UP000033618"/>
    </source>
</evidence>
<dbReference type="SUPFAM" id="SSF56300">
    <property type="entry name" value="Metallo-dependent phosphatases"/>
    <property type="match status" value="1"/>
</dbReference>
<proteinExistence type="predicted"/>
<dbReference type="InterPro" id="IPR051918">
    <property type="entry name" value="STPP_CPPED1"/>
</dbReference>
<dbReference type="Pfam" id="PF00149">
    <property type="entry name" value="Metallophos"/>
    <property type="match status" value="1"/>
</dbReference>